<name>K6UE72_PLACD</name>
<dbReference type="PhylomeDB" id="K6UE72"/>
<evidence type="ECO:0000256" key="1">
    <source>
        <dbReference type="SAM" id="MobiDB-lite"/>
    </source>
</evidence>
<dbReference type="AlphaFoldDB" id="K6UE72"/>
<dbReference type="GeneID" id="14694219"/>
<evidence type="ECO:0000313" key="4">
    <source>
        <dbReference type="Proteomes" id="UP000006319"/>
    </source>
</evidence>
<organism evidence="3 4">
    <name type="scientific">Plasmodium cynomolgi (strain B)</name>
    <dbReference type="NCBI Taxonomy" id="1120755"/>
    <lineage>
        <taxon>Eukaryota</taxon>
        <taxon>Sar</taxon>
        <taxon>Alveolata</taxon>
        <taxon>Apicomplexa</taxon>
        <taxon>Aconoidasida</taxon>
        <taxon>Haemosporida</taxon>
        <taxon>Plasmodiidae</taxon>
        <taxon>Plasmodium</taxon>
        <taxon>Plasmodium (Plasmodium)</taxon>
    </lineage>
</organism>
<sequence>MGSISDDNQDMEDPYQGSTNVEDNANRAEGNHRMSHTMNNSYEMRGTTHWKKSTEELYGQRFLSVKKHGGKKRQKMYFPISESIRVETDSKKRNKTGDDEEHAEEHADEHAEEHADEHAEEDASSPKGINVQVGRSKENTKYIYCHHCDVNIEAKKLEEHNQSEHIKCPIDNCGQIYKIDDLDVHLLNHIKNEKDEVILNDSKEIEKWIHERKKNYPTRERIAIDMKDNENGKKKKKAKLLN</sequence>
<dbReference type="EMBL" id="DF157104">
    <property type="protein sequence ID" value="GAB67846.1"/>
    <property type="molecule type" value="Genomic_DNA"/>
</dbReference>
<dbReference type="RefSeq" id="XP_004223793.1">
    <property type="nucleotide sequence ID" value="XM_004223745.1"/>
</dbReference>
<dbReference type="KEGG" id="pcy:PCYB_124120"/>
<keyword evidence="4" id="KW-1185">Reference proteome</keyword>
<feature type="compositionally biased region" description="Basic and acidic residues" evidence="1">
    <location>
        <begin position="88"/>
        <end position="117"/>
    </location>
</feature>
<accession>K6UE72</accession>
<dbReference type="VEuPathDB" id="PlasmoDB:PCYB_124120"/>
<dbReference type="OrthoDB" id="273070at2759"/>
<dbReference type="eggNOG" id="ENOG502S92M">
    <property type="taxonomic scope" value="Eukaryota"/>
</dbReference>
<feature type="region of interest" description="Disordered" evidence="1">
    <location>
        <begin position="88"/>
        <end position="131"/>
    </location>
</feature>
<dbReference type="Proteomes" id="UP000006319">
    <property type="component" value="Chromosome 12"/>
</dbReference>
<feature type="region of interest" description="Disordered" evidence="1">
    <location>
        <begin position="1"/>
        <end position="41"/>
    </location>
</feature>
<feature type="domain" description="FMR1-interacting protein 1 conserved" evidence="2">
    <location>
        <begin position="189"/>
        <end position="236"/>
    </location>
</feature>
<protein>
    <recommendedName>
        <fullName evidence="2">FMR1-interacting protein 1 conserved domain-containing protein</fullName>
    </recommendedName>
</protein>
<evidence type="ECO:0000259" key="2">
    <source>
        <dbReference type="Pfam" id="PF10453"/>
    </source>
</evidence>
<reference evidence="3 4" key="1">
    <citation type="journal article" date="2012" name="Nat. Genet.">
        <title>Plasmodium cynomolgi genome sequences provide insight into Plasmodium vivax and the monkey malaria clade.</title>
        <authorList>
            <person name="Tachibana S."/>
            <person name="Sullivan S.A."/>
            <person name="Kawai S."/>
            <person name="Nakamura S."/>
            <person name="Kim H.R."/>
            <person name="Goto N."/>
            <person name="Arisue N."/>
            <person name="Palacpac N.M.Q."/>
            <person name="Honma H."/>
            <person name="Yagi M."/>
            <person name="Tougan T."/>
            <person name="Katakai Y."/>
            <person name="Kaneko O."/>
            <person name="Mita T."/>
            <person name="Kita K."/>
            <person name="Yasutomi Y."/>
            <person name="Sutton P.L."/>
            <person name="Shakhbatyan R."/>
            <person name="Horii T."/>
            <person name="Yasunaga T."/>
            <person name="Barnwell J.W."/>
            <person name="Escalante A.A."/>
            <person name="Carlton J.M."/>
            <person name="Tanabe K."/>
        </authorList>
    </citation>
    <scope>NUCLEOTIDE SEQUENCE [LARGE SCALE GENOMIC DNA]</scope>
    <source>
        <strain evidence="3 4">B</strain>
    </source>
</reference>
<gene>
    <name evidence="3" type="ORF">PCYB_124120</name>
</gene>
<proteinExistence type="predicted"/>
<dbReference type="Pfam" id="PF10453">
    <property type="entry name" value="NUFIP1"/>
    <property type="match status" value="1"/>
</dbReference>
<evidence type="ECO:0000313" key="3">
    <source>
        <dbReference type="EMBL" id="GAB67846.1"/>
    </source>
</evidence>
<dbReference type="InterPro" id="IPR019496">
    <property type="entry name" value="NUFIP1_cons_dom"/>
</dbReference>